<accession>A0A6S7DUX3</accession>
<dbReference type="RefSeq" id="WP_175206297.1">
    <property type="nucleotide sequence ID" value="NZ_CADILG010000007.1"/>
</dbReference>
<dbReference type="EMBL" id="CADILG010000007">
    <property type="protein sequence ID" value="CAB3846395.1"/>
    <property type="molecule type" value="Genomic_DNA"/>
</dbReference>
<keyword evidence="2" id="KW-1185">Reference proteome</keyword>
<dbReference type="AlphaFoldDB" id="A0A6S7DUX3"/>
<sequence length="60" mass="6317">MEKVSIKNLNGQDITLAAVIHFPAGFDAGAKYPAIVVSHPGGGVFPNGRENTVQDARVLK</sequence>
<gene>
    <name evidence="1" type="ORF">LMG26858_01478</name>
</gene>
<organism evidence="1 2">
    <name type="scientific">Achromobacter anxifer</name>
    <dbReference type="NCBI Taxonomy" id="1287737"/>
    <lineage>
        <taxon>Bacteria</taxon>
        <taxon>Pseudomonadati</taxon>
        <taxon>Pseudomonadota</taxon>
        <taxon>Betaproteobacteria</taxon>
        <taxon>Burkholderiales</taxon>
        <taxon>Alcaligenaceae</taxon>
        <taxon>Achromobacter</taxon>
    </lineage>
</organism>
<proteinExistence type="predicted"/>
<dbReference type="SUPFAM" id="SSF53474">
    <property type="entry name" value="alpha/beta-Hydrolases"/>
    <property type="match status" value="1"/>
</dbReference>
<dbReference type="InterPro" id="IPR029058">
    <property type="entry name" value="AB_hydrolase_fold"/>
</dbReference>
<protein>
    <recommendedName>
        <fullName evidence="3">Dienelactone hydrolase domain-containing protein</fullName>
    </recommendedName>
</protein>
<reference evidence="1 2" key="1">
    <citation type="submission" date="2020-04" db="EMBL/GenBank/DDBJ databases">
        <authorList>
            <person name="De Canck E."/>
        </authorList>
    </citation>
    <scope>NUCLEOTIDE SEQUENCE [LARGE SCALE GENOMIC DNA]</scope>
    <source>
        <strain evidence="1 2">LMG 26858</strain>
    </source>
</reference>
<dbReference type="Proteomes" id="UP000494117">
    <property type="component" value="Unassembled WGS sequence"/>
</dbReference>
<name>A0A6S7DUX3_9BURK</name>
<evidence type="ECO:0008006" key="3">
    <source>
        <dbReference type="Google" id="ProtNLM"/>
    </source>
</evidence>
<evidence type="ECO:0000313" key="2">
    <source>
        <dbReference type="Proteomes" id="UP000494117"/>
    </source>
</evidence>
<dbReference type="Gene3D" id="3.40.50.1820">
    <property type="entry name" value="alpha/beta hydrolase"/>
    <property type="match status" value="1"/>
</dbReference>
<evidence type="ECO:0000313" key="1">
    <source>
        <dbReference type="EMBL" id="CAB3846395.1"/>
    </source>
</evidence>